<comment type="caution">
    <text evidence="8">The sequence shown here is derived from an EMBL/GenBank/DDBJ whole genome shotgun (WGS) entry which is preliminary data.</text>
</comment>
<comment type="similarity">
    <text evidence="2 7">Belongs to the UPF0114 family.</text>
</comment>
<gene>
    <name evidence="8" type="ORF">E4P82_02255</name>
</gene>
<protein>
    <recommendedName>
        <fullName evidence="7">UPF0114 protein E4P82_02255</fullName>
    </recommendedName>
</protein>
<keyword evidence="5 7" id="KW-1133">Transmembrane helix</keyword>
<keyword evidence="3 7" id="KW-1003">Cell membrane</keyword>
<keyword evidence="9" id="KW-1185">Reference proteome</keyword>
<keyword evidence="4 7" id="KW-0812">Transmembrane</keyword>
<organism evidence="8 9">
    <name type="scientific">Candidatus Competibacter phosphatis</name>
    <dbReference type="NCBI Taxonomy" id="221280"/>
    <lineage>
        <taxon>Bacteria</taxon>
        <taxon>Pseudomonadati</taxon>
        <taxon>Pseudomonadota</taxon>
        <taxon>Gammaproteobacteria</taxon>
        <taxon>Candidatus Competibacteraceae</taxon>
        <taxon>Candidatus Competibacter</taxon>
    </lineage>
</organism>
<dbReference type="EMBL" id="SPMZ01000008">
    <property type="protein sequence ID" value="NMQ18120.1"/>
    <property type="molecule type" value="Genomic_DNA"/>
</dbReference>
<evidence type="ECO:0000256" key="2">
    <source>
        <dbReference type="ARBA" id="ARBA00005774"/>
    </source>
</evidence>
<feature type="transmembrane region" description="Helical" evidence="7">
    <location>
        <begin position="12"/>
        <end position="35"/>
    </location>
</feature>
<feature type="transmembrane region" description="Helical" evidence="7">
    <location>
        <begin position="145"/>
        <end position="165"/>
    </location>
</feature>
<dbReference type="NCBIfam" id="TIGR00645">
    <property type="entry name" value="HI0507"/>
    <property type="match status" value="1"/>
</dbReference>
<evidence type="ECO:0000256" key="5">
    <source>
        <dbReference type="ARBA" id="ARBA00022989"/>
    </source>
</evidence>
<comment type="subcellular location">
    <subcellularLocation>
        <location evidence="1 7">Cell membrane</location>
        <topology evidence="1 7">Multi-pass membrane protein</topology>
    </subcellularLocation>
</comment>
<dbReference type="RefSeq" id="WP_169247378.1">
    <property type="nucleotide sequence ID" value="NZ_SPMZ01000008.1"/>
</dbReference>
<evidence type="ECO:0000256" key="4">
    <source>
        <dbReference type="ARBA" id="ARBA00022692"/>
    </source>
</evidence>
<evidence type="ECO:0000256" key="1">
    <source>
        <dbReference type="ARBA" id="ARBA00004651"/>
    </source>
</evidence>
<dbReference type="Proteomes" id="UP000760480">
    <property type="component" value="Unassembled WGS sequence"/>
</dbReference>
<evidence type="ECO:0000256" key="7">
    <source>
        <dbReference type="HAMAP-Rule" id="MF_00143"/>
    </source>
</evidence>
<reference evidence="8 9" key="1">
    <citation type="submission" date="2019-03" db="EMBL/GenBank/DDBJ databases">
        <title>Metabolic reconstructions from genomes of highly enriched 'Candidatus Accumulibacter' and 'Candidatus Competibacter' bioreactor populations.</title>
        <authorList>
            <person name="Annavajhala M.K."/>
            <person name="Welles L."/>
            <person name="Abbas B."/>
            <person name="Sorokin D."/>
            <person name="Park H."/>
            <person name="Van Loosdrecht M."/>
            <person name="Chandran K."/>
        </authorList>
    </citation>
    <scope>NUCLEOTIDE SEQUENCE [LARGE SCALE GENOMIC DNA]</scope>
    <source>
        <strain evidence="8 9">SBR_G</strain>
    </source>
</reference>
<proteinExistence type="inferred from homology"/>
<keyword evidence="6 7" id="KW-0472">Membrane</keyword>
<dbReference type="PANTHER" id="PTHR38596:SF1">
    <property type="entry name" value="UPF0114 PROTEIN YQHA"/>
    <property type="match status" value="1"/>
</dbReference>
<feature type="transmembrane region" description="Helical" evidence="7">
    <location>
        <begin position="68"/>
        <end position="85"/>
    </location>
</feature>
<feature type="transmembrane region" description="Helical" evidence="7">
    <location>
        <begin position="106"/>
        <end position="125"/>
    </location>
</feature>
<dbReference type="InterPro" id="IPR005134">
    <property type="entry name" value="UPF0114"/>
</dbReference>
<dbReference type="PANTHER" id="PTHR38596">
    <property type="entry name" value="UPF0114 PROTEIN YQHA"/>
    <property type="match status" value="1"/>
</dbReference>
<evidence type="ECO:0000313" key="9">
    <source>
        <dbReference type="Proteomes" id="UP000760480"/>
    </source>
</evidence>
<evidence type="ECO:0000256" key="3">
    <source>
        <dbReference type="ARBA" id="ARBA00022475"/>
    </source>
</evidence>
<evidence type="ECO:0000256" key="6">
    <source>
        <dbReference type="ARBA" id="ARBA00023136"/>
    </source>
</evidence>
<evidence type="ECO:0000313" key="8">
    <source>
        <dbReference type="EMBL" id="NMQ18120.1"/>
    </source>
</evidence>
<accession>A0ABX1TJQ9</accession>
<dbReference type="HAMAP" id="MF_00143">
    <property type="entry name" value="UPF0114"/>
    <property type="match status" value="1"/>
</dbReference>
<dbReference type="Pfam" id="PF03350">
    <property type="entry name" value="UPF0114"/>
    <property type="match status" value="1"/>
</dbReference>
<name>A0ABX1TJQ9_9GAMM</name>
<sequence>MKTIEFLLERCILLSRWLLVPLYLALIAILILFAIKAYQEVIHLFAIIATITETDLVLAALALVDLALVANLLVMVVLSSYETFVSNLDVREGQEKPSWLGKIDAATIKIKLAVAIVAISSIHLLKAFMTTPPQDGDQPLWNNQLFWLVIIHMTFALSALLMAVIDRIAFAPHRNH</sequence>
<dbReference type="InterPro" id="IPR020761">
    <property type="entry name" value="UPF0114_bac"/>
</dbReference>